<dbReference type="Gene3D" id="1.10.1760.20">
    <property type="match status" value="1"/>
</dbReference>
<feature type="transmembrane region" description="Helical" evidence="1">
    <location>
        <begin position="12"/>
        <end position="29"/>
    </location>
</feature>
<dbReference type="GO" id="GO:0022857">
    <property type="term" value="F:transmembrane transporter activity"/>
    <property type="evidence" value="ECO:0007669"/>
    <property type="project" value="InterPro"/>
</dbReference>
<keyword evidence="1" id="KW-0472">Membrane</keyword>
<evidence type="ECO:0000256" key="1">
    <source>
        <dbReference type="SAM" id="Phobius"/>
    </source>
</evidence>
<dbReference type="Pfam" id="PF12822">
    <property type="entry name" value="ECF_trnsprt"/>
    <property type="match status" value="1"/>
</dbReference>
<comment type="caution">
    <text evidence="2">The sequence shown here is derived from an EMBL/GenBank/DDBJ whole genome shotgun (WGS) entry which is preliminary data.</text>
</comment>
<keyword evidence="1" id="KW-1133">Transmembrane helix</keyword>
<organism evidence="2 3">
    <name type="scientific">Limosilactobacillus equigenerosi DSM 18793 = JCM 14505</name>
    <dbReference type="NCBI Taxonomy" id="1423742"/>
    <lineage>
        <taxon>Bacteria</taxon>
        <taxon>Bacillati</taxon>
        <taxon>Bacillota</taxon>
        <taxon>Bacilli</taxon>
        <taxon>Lactobacillales</taxon>
        <taxon>Lactobacillaceae</taxon>
        <taxon>Limosilactobacillus</taxon>
    </lineage>
</organism>
<keyword evidence="3" id="KW-1185">Reference proteome</keyword>
<sequence>MKLLSFKGPKLTTPVLTLAALLTALQLIFDKFSLGNQQVVLIGLGFMITAISGYFLGPWLTGITMVITDLLSNTVFNTGSMFFPGFTFSAFISGLIAGMFLYQARPTVMRVVTYEFVQILVTNVFFNTLWIVMMGFAKDGAVALLKIRLVKEIITWPIEAIVVLILLRALQRVKLKTN</sequence>
<name>A0A0R1UT46_9LACO</name>
<dbReference type="Proteomes" id="UP000051084">
    <property type="component" value="Unassembled WGS sequence"/>
</dbReference>
<dbReference type="STRING" id="417373.GCA_001570685_01168"/>
<dbReference type="RefSeq" id="WP_054653427.1">
    <property type="nucleotide sequence ID" value="NZ_AZGC01000008.1"/>
</dbReference>
<dbReference type="AlphaFoldDB" id="A0A0R1UT46"/>
<evidence type="ECO:0000313" key="2">
    <source>
        <dbReference type="EMBL" id="KRL96365.1"/>
    </source>
</evidence>
<feature type="transmembrane region" description="Helical" evidence="1">
    <location>
        <begin position="41"/>
        <end position="61"/>
    </location>
</feature>
<dbReference type="InterPro" id="IPR024529">
    <property type="entry name" value="ECF_trnsprt_substrate-spec"/>
</dbReference>
<proteinExistence type="predicted"/>
<dbReference type="PATRIC" id="fig|1423742.4.peg.176"/>
<keyword evidence="1" id="KW-0812">Transmembrane</keyword>
<dbReference type="EMBL" id="AZGC01000008">
    <property type="protein sequence ID" value="KRL96365.1"/>
    <property type="molecule type" value="Genomic_DNA"/>
</dbReference>
<protein>
    <submittedName>
        <fullName evidence="2">Uncharacterized protein</fullName>
    </submittedName>
</protein>
<feature type="transmembrane region" description="Helical" evidence="1">
    <location>
        <begin position="81"/>
        <end position="102"/>
    </location>
</feature>
<feature type="transmembrane region" description="Helical" evidence="1">
    <location>
        <begin position="114"/>
        <end position="133"/>
    </location>
</feature>
<dbReference type="NCBIfam" id="TIGR04518">
    <property type="entry name" value="ECF_S_folT_fam"/>
    <property type="match status" value="1"/>
</dbReference>
<accession>A0A0R1UT46</accession>
<dbReference type="InterPro" id="IPR030949">
    <property type="entry name" value="ECF_S_folate_fam"/>
</dbReference>
<feature type="transmembrane region" description="Helical" evidence="1">
    <location>
        <begin position="153"/>
        <end position="170"/>
    </location>
</feature>
<reference evidence="2 3" key="1">
    <citation type="journal article" date="2015" name="Genome Announc.">
        <title>Expanding the biotechnology potential of lactobacilli through comparative genomics of 213 strains and associated genera.</title>
        <authorList>
            <person name="Sun Z."/>
            <person name="Harris H.M."/>
            <person name="McCann A."/>
            <person name="Guo C."/>
            <person name="Argimon S."/>
            <person name="Zhang W."/>
            <person name="Yang X."/>
            <person name="Jeffery I.B."/>
            <person name="Cooney J.C."/>
            <person name="Kagawa T.F."/>
            <person name="Liu W."/>
            <person name="Song Y."/>
            <person name="Salvetti E."/>
            <person name="Wrobel A."/>
            <person name="Rasinkangas P."/>
            <person name="Parkhill J."/>
            <person name="Rea M.C."/>
            <person name="O'Sullivan O."/>
            <person name="Ritari J."/>
            <person name="Douillard F.P."/>
            <person name="Paul Ross R."/>
            <person name="Yang R."/>
            <person name="Briner A.E."/>
            <person name="Felis G.E."/>
            <person name="de Vos W.M."/>
            <person name="Barrangou R."/>
            <person name="Klaenhammer T.R."/>
            <person name="Caufield P.W."/>
            <person name="Cui Y."/>
            <person name="Zhang H."/>
            <person name="O'Toole P.W."/>
        </authorList>
    </citation>
    <scope>NUCLEOTIDE SEQUENCE [LARGE SCALE GENOMIC DNA]</scope>
    <source>
        <strain evidence="2 3">DSM 18793</strain>
    </source>
</reference>
<gene>
    <name evidence="2" type="ORF">FC21_GL000164</name>
</gene>
<dbReference type="OrthoDB" id="4624at2"/>
<evidence type="ECO:0000313" key="3">
    <source>
        <dbReference type="Proteomes" id="UP000051084"/>
    </source>
</evidence>